<reference evidence="1 2" key="1">
    <citation type="submission" date="2015-04" db="EMBL/GenBank/DDBJ databases">
        <title>Complete genome sequence of Schizopora paradoxa KUC8140, a cosmopolitan wood degrader in East Asia.</title>
        <authorList>
            <consortium name="DOE Joint Genome Institute"/>
            <person name="Min B."/>
            <person name="Park H."/>
            <person name="Jang Y."/>
            <person name="Kim J.-J."/>
            <person name="Kim K.H."/>
            <person name="Pangilinan J."/>
            <person name="Lipzen A."/>
            <person name="Riley R."/>
            <person name="Grigoriev I.V."/>
            <person name="Spatafora J.W."/>
            <person name="Choi I.-G."/>
        </authorList>
    </citation>
    <scope>NUCLEOTIDE SEQUENCE [LARGE SCALE GENOMIC DNA]</scope>
    <source>
        <strain evidence="1 2">KUC8140</strain>
    </source>
</reference>
<dbReference type="EMBL" id="KQ086079">
    <property type="protein sequence ID" value="KLO08741.1"/>
    <property type="molecule type" value="Genomic_DNA"/>
</dbReference>
<dbReference type="InParanoid" id="A0A0H2RVA1"/>
<evidence type="ECO:0008006" key="3">
    <source>
        <dbReference type="Google" id="ProtNLM"/>
    </source>
</evidence>
<dbReference type="FunCoup" id="A0A0H2RVA1">
    <property type="interactions" value="2"/>
</dbReference>
<name>A0A0H2RVA1_9AGAM</name>
<dbReference type="GO" id="GO:0008080">
    <property type="term" value="F:N-acetyltransferase activity"/>
    <property type="evidence" value="ECO:0007669"/>
    <property type="project" value="TreeGrafter"/>
</dbReference>
<dbReference type="InterPro" id="IPR010828">
    <property type="entry name" value="Atf2/Sli1-like"/>
</dbReference>
<gene>
    <name evidence="1" type="ORF">SCHPADRAFT_858704</name>
</gene>
<dbReference type="STRING" id="27342.A0A0H2RVA1"/>
<dbReference type="AlphaFoldDB" id="A0A0H2RVA1"/>
<dbReference type="OrthoDB" id="2150604at2759"/>
<dbReference type="InterPro" id="IPR052058">
    <property type="entry name" value="Alcohol_O-acetyltransferase"/>
</dbReference>
<dbReference type="PANTHER" id="PTHR28037">
    <property type="entry name" value="ALCOHOL O-ACETYLTRANSFERASE 1-RELATED"/>
    <property type="match status" value="1"/>
</dbReference>
<dbReference type="PANTHER" id="PTHR28037:SF1">
    <property type="entry name" value="ALCOHOL O-ACETYLTRANSFERASE 1-RELATED"/>
    <property type="match status" value="1"/>
</dbReference>
<keyword evidence="2" id="KW-1185">Reference proteome</keyword>
<protein>
    <recommendedName>
        <fullName evidence="3">Alcohol acetyltransferase</fullName>
    </recommendedName>
</protein>
<organism evidence="1 2">
    <name type="scientific">Schizopora paradoxa</name>
    <dbReference type="NCBI Taxonomy" id="27342"/>
    <lineage>
        <taxon>Eukaryota</taxon>
        <taxon>Fungi</taxon>
        <taxon>Dikarya</taxon>
        <taxon>Basidiomycota</taxon>
        <taxon>Agaricomycotina</taxon>
        <taxon>Agaricomycetes</taxon>
        <taxon>Hymenochaetales</taxon>
        <taxon>Schizoporaceae</taxon>
        <taxon>Schizopora</taxon>
    </lineage>
</organism>
<proteinExistence type="predicted"/>
<evidence type="ECO:0000313" key="1">
    <source>
        <dbReference type="EMBL" id="KLO08741.1"/>
    </source>
</evidence>
<dbReference type="Proteomes" id="UP000053477">
    <property type="component" value="Unassembled WGS sequence"/>
</dbReference>
<dbReference type="Pfam" id="PF07247">
    <property type="entry name" value="AATase"/>
    <property type="match status" value="1"/>
</dbReference>
<sequence length="491" mass="53273">MTTSKVYRRTGLVERFFIARQYLGFDSCVIVVAKYKNATSSNVRISKDELFAAFAQVIRKNPVLAVRVKDEKNAKISSFERVPKIDLNSIVTFVDENLEDEKNFRSYLERQLVNVIPNSGEHPLWRLSVSADNYLVYAWSHVIGDGQSGLSFHRLLLNALNNPDASGEKGDLEEGIITVLDEDAGEMLPPLENITDLSVSLKTLLESVAGLIIPLSFVNRKVWSGYKTASSVSPTEVPKAFLGGTVFLSPPEAAQLIALSRKHGATLTSVINIAGVSIVSKLLADRSKSKSKSKDQSSSKKFTKISTCIPVSLRPIAGVSNTAIGNIVSTFNGKERLHPLTTNPDGSVVFPWAAAAACSKKLRKSVPKTREYVGALKYLFNNYEGFYKGRLGAKRVGGLEVSNLGAFSVAATSDEKVADASSTDRWTIGRTCFTQSDVVLGPALKLSTCGDPEGGVNIVVSWGEGAVDNEFAEAFVQEFQTLFANLAKSDT</sequence>
<evidence type="ECO:0000313" key="2">
    <source>
        <dbReference type="Proteomes" id="UP000053477"/>
    </source>
</evidence>
<accession>A0A0H2RVA1</accession>